<dbReference type="EMBL" id="JABWDY010007713">
    <property type="protein sequence ID" value="KAF5202732.1"/>
    <property type="molecule type" value="Genomic_DNA"/>
</dbReference>
<proteinExistence type="predicted"/>
<gene>
    <name evidence="2" type="ORF">FRX31_007682</name>
</gene>
<dbReference type="OrthoDB" id="1884658at2759"/>
<accession>A0A7J6X314</accession>
<comment type="caution">
    <text evidence="2">The sequence shown here is derived from an EMBL/GenBank/DDBJ whole genome shotgun (WGS) entry which is preliminary data.</text>
</comment>
<dbReference type="AlphaFoldDB" id="A0A7J6X314"/>
<name>A0A7J6X314_THATH</name>
<protein>
    <submittedName>
        <fullName evidence="2">Zinc transporter</fullName>
    </submittedName>
</protein>
<keyword evidence="1" id="KW-1133">Transmembrane helix</keyword>
<keyword evidence="1" id="KW-0472">Membrane</keyword>
<dbReference type="Proteomes" id="UP000554482">
    <property type="component" value="Unassembled WGS sequence"/>
</dbReference>
<feature type="transmembrane region" description="Helical" evidence="1">
    <location>
        <begin position="60"/>
        <end position="77"/>
    </location>
</feature>
<organism evidence="2 3">
    <name type="scientific">Thalictrum thalictroides</name>
    <name type="common">Rue-anemone</name>
    <name type="synonym">Anemone thalictroides</name>
    <dbReference type="NCBI Taxonomy" id="46969"/>
    <lineage>
        <taxon>Eukaryota</taxon>
        <taxon>Viridiplantae</taxon>
        <taxon>Streptophyta</taxon>
        <taxon>Embryophyta</taxon>
        <taxon>Tracheophyta</taxon>
        <taxon>Spermatophyta</taxon>
        <taxon>Magnoliopsida</taxon>
        <taxon>Ranunculales</taxon>
        <taxon>Ranunculaceae</taxon>
        <taxon>Thalictroideae</taxon>
        <taxon>Thalictrum</taxon>
    </lineage>
</organism>
<evidence type="ECO:0000256" key="1">
    <source>
        <dbReference type="SAM" id="Phobius"/>
    </source>
</evidence>
<reference evidence="2 3" key="1">
    <citation type="submission" date="2020-06" db="EMBL/GenBank/DDBJ databases">
        <title>Transcriptomic and genomic resources for Thalictrum thalictroides and T. hernandezii: Facilitating candidate gene discovery in an emerging model plant lineage.</title>
        <authorList>
            <person name="Arias T."/>
            <person name="Riano-Pachon D.M."/>
            <person name="Di Stilio V.S."/>
        </authorList>
    </citation>
    <scope>NUCLEOTIDE SEQUENCE [LARGE SCALE GENOMIC DNA]</scope>
    <source>
        <strain evidence="3">cv. WT478/WT964</strain>
        <tissue evidence="2">Leaves</tissue>
    </source>
</reference>
<evidence type="ECO:0000313" key="3">
    <source>
        <dbReference type="Proteomes" id="UP000554482"/>
    </source>
</evidence>
<evidence type="ECO:0000313" key="2">
    <source>
        <dbReference type="EMBL" id="KAF5202732.1"/>
    </source>
</evidence>
<keyword evidence="1" id="KW-0812">Transmembrane</keyword>
<dbReference type="PANTHER" id="PTHR47513:SF1">
    <property type="entry name" value="OS07G0283200 PROTEIN"/>
    <property type="match status" value="1"/>
</dbReference>
<dbReference type="PANTHER" id="PTHR47513">
    <property type="entry name" value="ZINC TRANSPORTER"/>
    <property type="match status" value="1"/>
</dbReference>
<sequence>MKLQFPFWTYLSAVLFGVVLIFYIDNIAEERLHVVFSSPRHLMIAGGSIIVMEIVYKMDFSLPGFLICAIILGFGIYEATSIERISKGHEPANDGTLENQNHTLPIRT</sequence>
<keyword evidence="3" id="KW-1185">Reference proteome</keyword>
<feature type="transmembrane region" description="Helical" evidence="1">
    <location>
        <begin position="7"/>
        <end position="24"/>
    </location>
</feature>